<dbReference type="PIRSF" id="PIRSF007783">
    <property type="entry name" value="UCP007783_YHR121w"/>
    <property type="match status" value="1"/>
</dbReference>
<dbReference type="InterPro" id="IPR016521">
    <property type="entry name" value="RNA-processing_Lsm12"/>
</dbReference>
<dbReference type="EMBL" id="JAIXMP010000004">
    <property type="protein sequence ID" value="KAI9274287.1"/>
    <property type="molecule type" value="Genomic_DNA"/>
</dbReference>
<proteinExistence type="predicted"/>
<name>A0AAD5K876_9FUNG</name>
<dbReference type="Pfam" id="PF09793">
    <property type="entry name" value="AD"/>
    <property type="match status" value="1"/>
</dbReference>
<dbReference type="InterPro" id="IPR019181">
    <property type="entry name" value="LSM12_ABD"/>
</dbReference>
<dbReference type="InterPro" id="IPR047574">
    <property type="entry name" value="AD"/>
</dbReference>
<dbReference type="Pfam" id="PF21166">
    <property type="entry name" value="LSM12_LSM"/>
    <property type="match status" value="1"/>
</dbReference>
<dbReference type="AlphaFoldDB" id="A0AAD5K876"/>
<accession>A0AAD5K876</accession>
<evidence type="ECO:0000259" key="1">
    <source>
        <dbReference type="PROSITE" id="PS52001"/>
    </source>
</evidence>
<dbReference type="InterPro" id="IPR048478">
    <property type="entry name" value="LSM12_LSM"/>
</dbReference>
<keyword evidence="3" id="KW-1185">Reference proteome</keyword>
<dbReference type="PANTHER" id="PTHR13542">
    <property type="entry name" value="LSM12 HOMOLOG"/>
    <property type="match status" value="1"/>
</dbReference>
<feature type="domain" description="AD" evidence="1">
    <location>
        <begin position="100"/>
        <end position="195"/>
    </location>
</feature>
<reference evidence="2" key="1">
    <citation type="journal article" date="2022" name="IScience">
        <title>Evolution of zygomycete secretomes and the origins of terrestrial fungal ecologies.</title>
        <authorList>
            <person name="Chang Y."/>
            <person name="Wang Y."/>
            <person name="Mondo S."/>
            <person name="Ahrendt S."/>
            <person name="Andreopoulos W."/>
            <person name="Barry K."/>
            <person name="Beard J."/>
            <person name="Benny G.L."/>
            <person name="Blankenship S."/>
            <person name="Bonito G."/>
            <person name="Cuomo C."/>
            <person name="Desiro A."/>
            <person name="Gervers K.A."/>
            <person name="Hundley H."/>
            <person name="Kuo A."/>
            <person name="LaButti K."/>
            <person name="Lang B.F."/>
            <person name="Lipzen A."/>
            <person name="O'Donnell K."/>
            <person name="Pangilinan J."/>
            <person name="Reynolds N."/>
            <person name="Sandor L."/>
            <person name="Smith M.E."/>
            <person name="Tsang A."/>
            <person name="Grigoriev I.V."/>
            <person name="Stajich J.E."/>
            <person name="Spatafora J.W."/>
        </authorList>
    </citation>
    <scope>NUCLEOTIDE SEQUENCE</scope>
    <source>
        <strain evidence="2">RSA 2281</strain>
    </source>
</reference>
<protein>
    <submittedName>
        <fullName evidence="2">Anticodon-binding domain-containing protein</fullName>
    </submittedName>
</protein>
<organism evidence="2 3">
    <name type="scientific">Phascolomyces articulosus</name>
    <dbReference type="NCBI Taxonomy" id="60185"/>
    <lineage>
        <taxon>Eukaryota</taxon>
        <taxon>Fungi</taxon>
        <taxon>Fungi incertae sedis</taxon>
        <taxon>Mucoromycota</taxon>
        <taxon>Mucoromycotina</taxon>
        <taxon>Mucoromycetes</taxon>
        <taxon>Mucorales</taxon>
        <taxon>Lichtheimiaceae</taxon>
        <taxon>Phascolomyces</taxon>
    </lineage>
</organism>
<comment type="caution">
    <text evidence="2">The sequence shown here is derived from an EMBL/GenBank/DDBJ whole genome shotgun (WGS) entry which is preliminary data.</text>
</comment>
<reference evidence="2" key="2">
    <citation type="submission" date="2023-02" db="EMBL/GenBank/DDBJ databases">
        <authorList>
            <consortium name="DOE Joint Genome Institute"/>
            <person name="Mondo S.J."/>
            <person name="Chang Y."/>
            <person name="Wang Y."/>
            <person name="Ahrendt S."/>
            <person name="Andreopoulos W."/>
            <person name="Barry K."/>
            <person name="Beard J."/>
            <person name="Benny G.L."/>
            <person name="Blankenship S."/>
            <person name="Bonito G."/>
            <person name="Cuomo C."/>
            <person name="Desiro A."/>
            <person name="Gervers K.A."/>
            <person name="Hundley H."/>
            <person name="Kuo A."/>
            <person name="LaButti K."/>
            <person name="Lang B.F."/>
            <person name="Lipzen A."/>
            <person name="O'Donnell K."/>
            <person name="Pangilinan J."/>
            <person name="Reynolds N."/>
            <person name="Sandor L."/>
            <person name="Smith M.W."/>
            <person name="Tsang A."/>
            <person name="Grigoriev I.V."/>
            <person name="Stajich J.E."/>
            <person name="Spatafora J.W."/>
        </authorList>
    </citation>
    <scope>NUCLEOTIDE SEQUENCE</scope>
    <source>
        <strain evidence="2">RSA 2281</strain>
    </source>
</reference>
<dbReference type="PROSITE" id="PS52001">
    <property type="entry name" value="AD"/>
    <property type="match status" value="1"/>
</dbReference>
<evidence type="ECO:0000313" key="2">
    <source>
        <dbReference type="EMBL" id="KAI9274287.1"/>
    </source>
</evidence>
<dbReference type="InterPro" id="IPR039683">
    <property type="entry name" value="Lsm12-like"/>
</dbReference>
<dbReference type="SMART" id="SM00995">
    <property type="entry name" value="AD"/>
    <property type="match status" value="1"/>
</dbReference>
<sequence length="199" mass="22431">MESTGRRKSSTGTPTPKKTTEWLIGRRIKIKTASNEEIQGRIYTYDRMTNSIALDCTPNNSQHNNRKGLAFRIIKISHIKEVLSNEETSGHDATNYLPINYVQVERLSQRESSGVKHMRQRVAKMGVGVTKEAQDIFDALSKTLPCRWSNDTIVVLDEVLIQAPYGIENCKANASSAASLARVKKVLEGERRRLEKSKK</sequence>
<dbReference type="Proteomes" id="UP001209540">
    <property type="component" value="Unassembled WGS sequence"/>
</dbReference>
<evidence type="ECO:0000313" key="3">
    <source>
        <dbReference type="Proteomes" id="UP001209540"/>
    </source>
</evidence>
<gene>
    <name evidence="2" type="ORF">BDA99DRAFT_497068</name>
</gene>